<keyword evidence="2" id="KW-1185">Reference proteome</keyword>
<protein>
    <submittedName>
        <fullName evidence="1">Uncharacterized protein</fullName>
    </submittedName>
</protein>
<gene>
    <name evidence="1" type="ORF">BDD14_1182</name>
</gene>
<dbReference type="EMBL" id="SHKW01000001">
    <property type="protein sequence ID" value="RZU39789.1"/>
    <property type="molecule type" value="Genomic_DNA"/>
</dbReference>
<dbReference type="AlphaFoldDB" id="A0A4Q7YSB3"/>
<reference evidence="1 2" key="1">
    <citation type="submission" date="2019-02" db="EMBL/GenBank/DDBJ databases">
        <title>Genomic Encyclopedia of Archaeal and Bacterial Type Strains, Phase II (KMG-II): from individual species to whole genera.</title>
        <authorList>
            <person name="Goeker M."/>
        </authorList>
    </citation>
    <scope>NUCLEOTIDE SEQUENCE [LARGE SCALE GENOMIC DNA]</scope>
    <source>
        <strain evidence="1 2">DSM 18101</strain>
    </source>
</reference>
<name>A0A4Q7YSB3_9BACT</name>
<organism evidence="1 2">
    <name type="scientific">Edaphobacter modestus</name>
    <dbReference type="NCBI Taxonomy" id="388466"/>
    <lineage>
        <taxon>Bacteria</taxon>
        <taxon>Pseudomonadati</taxon>
        <taxon>Acidobacteriota</taxon>
        <taxon>Terriglobia</taxon>
        <taxon>Terriglobales</taxon>
        <taxon>Acidobacteriaceae</taxon>
        <taxon>Edaphobacter</taxon>
    </lineage>
</organism>
<dbReference type="Proteomes" id="UP000292958">
    <property type="component" value="Unassembled WGS sequence"/>
</dbReference>
<accession>A0A4Q7YSB3</accession>
<sequence>MSVRCRDSFVGQLYGICLQSRVELIVRSLTARTMDERSSAAIFVTVQQTLNLTNTQIQKQ</sequence>
<comment type="caution">
    <text evidence="1">The sequence shown here is derived from an EMBL/GenBank/DDBJ whole genome shotgun (WGS) entry which is preliminary data.</text>
</comment>
<proteinExistence type="predicted"/>
<evidence type="ECO:0000313" key="2">
    <source>
        <dbReference type="Proteomes" id="UP000292958"/>
    </source>
</evidence>
<evidence type="ECO:0000313" key="1">
    <source>
        <dbReference type="EMBL" id="RZU39789.1"/>
    </source>
</evidence>